<reference evidence="2" key="1">
    <citation type="submission" date="2021-04" db="EMBL/GenBank/DDBJ databases">
        <authorList>
            <person name="Tunstrom K."/>
        </authorList>
    </citation>
    <scope>NUCLEOTIDE SEQUENCE</scope>
</reference>
<evidence type="ECO:0000256" key="1">
    <source>
        <dbReference type="SAM" id="Phobius"/>
    </source>
</evidence>
<dbReference type="Proteomes" id="UP000691718">
    <property type="component" value="Unassembled WGS sequence"/>
</dbReference>
<organism evidence="2 3">
    <name type="scientific">Parnassius apollo</name>
    <name type="common">Apollo butterfly</name>
    <name type="synonym">Papilio apollo</name>
    <dbReference type="NCBI Taxonomy" id="110799"/>
    <lineage>
        <taxon>Eukaryota</taxon>
        <taxon>Metazoa</taxon>
        <taxon>Ecdysozoa</taxon>
        <taxon>Arthropoda</taxon>
        <taxon>Hexapoda</taxon>
        <taxon>Insecta</taxon>
        <taxon>Pterygota</taxon>
        <taxon>Neoptera</taxon>
        <taxon>Endopterygota</taxon>
        <taxon>Lepidoptera</taxon>
        <taxon>Glossata</taxon>
        <taxon>Ditrysia</taxon>
        <taxon>Papilionoidea</taxon>
        <taxon>Papilionidae</taxon>
        <taxon>Parnassiinae</taxon>
        <taxon>Parnassini</taxon>
        <taxon>Parnassius</taxon>
        <taxon>Parnassius</taxon>
    </lineage>
</organism>
<comment type="caution">
    <text evidence="2">The sequence shown here is derived from an EMBL/GenBank/DDBJ whole genome shotgun (WGS) entry which is preliminary data.</text>
</comment>
<proteinExistence type="predicted"/>
<keyword evidence="3" id="KW-1185">Reference proteome</keyword>
<keyword evidence="1" id="KW-0472">Membrane</keyword>
<accession>A0A8S3Y3B5</accession>
<name>A0A8S3Y3B5_PARAO</name>
<evidence type="ECO:0000313" key="3">
    <source>
        <dbReference type="Proteomes" id="UP000691718"/>
    </source>
</evidence>
<protein>
    <submittedName>
        <fullName evidence="2">(apollo) hypothetical protein</fullName>
    </submittedName>
</protein>
<dbReference type="AlphaFoldDB" id="A0A8S3Y3B5"/>
<keyword evidence="1" id="KW-1133">Transmembrane helix</keyword>
<dbReference type="OrthoDB" id="8117782at2759"/>
<feature type="transmembrane region" description="Helical" evidence="1">
    <location>
        <begin position="110"/>
        <end position="132"/>
    </location>
</feature>
<evidence type="ECO:0000313" key="2">
    <source>
        <dbReference type="EMBL" id="CAG5053060.1"/>
    </source>
</evidence>
<dbReference type="EMBL" id="CAJQZP010001539">
    <property type="protein sequence ID" value="CAG5053060.1"/>
    <property type="molecule type" value="Genomic_DNA"/>
</dbReference>
<sequence>MAEDQSAGIGAQIGSAIKNKLADSLRNMDVLTIIQNIVATAPENEEAEEIREKLQGVLRQYDEMPEDEKVQFANQLKEALATKLQMKLQETPINLTGLDEAISRAIMFKLFLVGAGALLLFMVIVFFGYKLYKSIKDKEKKRQEKKKSKQMKKKK</sequence>
<gene>
    <name evidence="2" type="ORF">PAPOLLO_LOCUS25536</name>
</gene>
<keyword evidence="1" id="KW-0812">Transmembrane</keyword>